<dbReference type="PROSITE" id="PS51462">
    <property type="entry name" value="NUDIX"/>
    <property type="match status" value="1"/>
</dbReference>
<dbReference type="AlphaFoldDB" id="A0A3Q9UZ31"/>
<proteinExistence type="predicted"/>
<protein>
    <submittedName>
        <fullName evidence="2">NUDIX hydrolase</fullName>
    </submittedName>
</protein>
<sequence>MASRGRGLSPTLSRVETTRAGRLSSELAEWAAPAALAGLRDEYLAFLAEHGDAALERDGGPEHVTASCFVLSPALDRVLLCYHRKGRFWVQLGGHVESADASVPAAAEREAREESGLPALTLLGDVPLDLDRHGLGGGFGRCSTHWDIGYGAIADPAQPFAVSDESDALAWWPVDALPEDVPPGFPARLAGALAAARRL</sequence>
<dbReference type="Proteomes" id="UP000285317">
    <property type="component" value="Chromosome"/>
</dbReference>
<gene>
    <name evidence="2" type="ORF">C1I64_14940</name>
</gene>
<name>A0A3Q9UZ31_9MICO</name>
<dbReference type="Gene3D" id="3.90.79.10">
    <property type="entry name" value="Nucleoside Triphosphate Pyrophosphohydrolase"/>
    <property type="match status" value="1"/>
</dbReference>
<evidence type="ECO:0000313" key="3">
    <source>
        <dbReference type="Proteomes" id="UP000285317"/>
    </source>
</evidence>
<dbReference type="EMBL" id="CP028137">
    <property type="protein sequence ID" value="AZZ53202.1"/>
    <property type="molecule type" value="Genomic_DNA"/>
</dbReference>
<reference evidence="3" key="1">
    <citation type="submission" date="2018-03" db="EMBL/GenBank/DDBJ databases">
        <title>Bacteriophage NCPPB3778 and a type I-E CRISPR drive the evolution of the US Biological Select Agent, Rathayibacter toxicus.</title>
        <authorList>
            <person name="Davis E.W.II."/>
            <person name="Tabima J.F."/>
            <person name="Weisberg A.J."/>
            <person name="Dantas Lopes L."/>
            <person name="Wiseman M.S."/>
            <person name="Wiseman M.S."/>
            <person name="Pupko T."/>
            <person name="Belcher M.S."/>
            <person name="Sechler A.J."/>
            <person name="Tancos M.A."/>
            <person name="Schroeder B.K."/>
            <person name="Murray T.D."/>
            <person name="Luster D.G."/>
            <person name="Schneider W.L."/>
            <person name="Rogers E."/>
            <person name="Andreote F.D."/>
            <person name="Grunwald N.J."/>
            <person name="Putnam M.L."/>
            <person name="Chang J.H."/>
        </authorList>
    </citation>
    <scope>NUCLEOTIDE SEQUENCE [LARGE SCALE GENOMIC DNA]</scope>
    <source>
        <strain evidence="3">DSM 15932</strain>
    </source>
</reference>
<accession>A0A3Q9UZ31</accession>
<dbReference type="CDD" id="cd03674">
    <property type="entry name" value="NUDIX_Hydrolase"/>
    <property type="match status" value="1"/>
</dbReference>
<feature type="domain" description="Nudix hydrolase" evidence="1">
    <location>
        <begin position="61"/>
        <end position="194"/>
    </location>
</feature>
<dbReference type="Pfam" id="PF00293">
    <property type="entry name" value="NUDIX"/>
    <property type="match status" value="1"/>
</dbReference>
<dbReference type="SUPFAM" id="SSF55811">
    <property type="entry name" value="Nudix"/>
    <property type="match status" value="1"/>
</dbReference>
<evidence type="ECO:0000259" key="1">
    <source>
        <dbReference type="PROSITE" id="PS51462"/>
    </source>
</evidence>
<keyword evidence="2" id="KW-0378">Hydrolase</keyword>
<dbReference type="InterPro" id="IPR015797">
    <property type="entry name" value="NUDIX_hydrolase-like_dom_sf"/>
</dbReference>
<evidence type="ECO:0000313" key="2">
    <source>
        <dbReference type="EMBL" id="AZZ53202.1"/>
    </source>
</evidence>
<dbReference type="KEGG" id="rfs:C1I64_14940"/>
<organism evidence="2 3">
    <name type="scientific">Rathayibacter festucae DSM 15932</name>
    <dbReference type="NCBI Taxonomy" id="1328866"/>
    <lineage>
        <taxon>Bacteria</taxon>
        <taxon>Bacillati</taxon>
        <taxon>Actinomycetota</taxon>
        <taxon>Actinomycetes</taxon>
        <taxon>Micrococcales</taxon>
        <taxon>Microbacteriaceae</taxon>
        <taxon>Rathayibacter</taxon>
    </lineage>
</organism>
<dbReference type="GO" id="GO:0016787">
    <property type="term" value="F:hydrolase activity"/>
    <property type="evidence" value="ECO:0007669"/>
    <property type="project" value="UniProtKB-KW"/>
</dbReference>
<dbReference type="InterPro" id="IPR000086">
    <property type="entry name" value="NUDIX_hydrolase_dom"/>
</dbReference>